<dbReference type="InterPro" id="IPR019734">
    <property type="entry name" value="TPR_rpt"/>
</dbReference>
<dbReference type="SMART" id="SM00028">
    <property type="entry name" value="TPR"/>
    <property type="match status" value="2"/>
</dbReference>
<dbReference type="AlphaFoldDB" id="A0A6C0F1U1"/>
<dbReference type="PROSITE" id="PS50005">
    <property type="entry name" value="TPR"/>
    <property type="match status" value="1"/>
</dbReference>
<accession>A0A6C0F1U1</accession>
<dbReference type="InterPro" id="IPR011990">
    <property type="entry name" value="TPR-like_helical_dom_sf"/>
</dbReference>
<name>A0A6C0F1U1_9ZZZZ</name>
<dbReference type="EMBL" id="MN739018">
    <property type="protein sequence ID" value="QHT35324.1"/>
    <property type="molecule type" value="Genomic_DNA"/>
</dbReference>
<protein>
    <submittedName>
        <fullName evidence="1">Uncharacterized protein</fullName>
    </submittedName>
</protein>
<evidence type="ECO:0000313" key="1">
    <source>
        <dbReference type="EMBL" id="QHT35324.1"/>
    </source>
</evidence>
<dbReference type="Pfam" id="PF00515">
    <property type="entry name" value="TPR_1"/>
    <property type="match status" value="1"/>
</dbReference>
<dbReference type="Gene3D" id="1.25.40.10">
    <property type="entry name" value="Tetratricopeptide repeat domain"/>
    <property type="match status" value="1"/>
</dbReference>
<proteinExistence type="predicted"/>
<dbReference type="SUPFAM" id="SSF48452">
    <property type="entry name" value="TPR-like"/>
    <property type="match status" value="1"/>
</dbReference>
<sequence length="451" mass="53146">MVLTYMELYRLQKKLQDTPTSDLVSICIINNEIGVYYSRINDHRSSINHFKKVLAIKNDIPEIYTNMAECYRLLKEYNEAIACLNIAHRLRPSNYNYLQLGALYMYIKKHNDSIRAFQSLENPSQDNLHSTCFPYLASKQFIKGFELYENRLASNDISPMTNQKARVEIPALQYWNGTDACNHLLVVYEQGIGDNIQFFRYVIELSKRKPEMQITYFCRTNVSHLFAYENITVRDDSQMIDLTSYDKKLYIMSLPYILKLTEIKMNKINYIRENPSNTRLWNERLSEFQDKLKVGIVYSGMLVSYIDKHMELSKFKPICNDDRFHCICLHANDEKIQRDFSQIDFADRLFNYDIDKYKAFFDTIAILRNIDVLITIDTSVAHLAGVMGVKTLLLIGYTSDWRWFDTDDKVWYESVEIIRMKENKPLEHLIPRIHKMLAVLAQPSQKCFVDL</sequence>
<organism evidence="1">
    <name type="scientific">viral metagenome</name>
    <dbReference type="NCBI Taxonomy" id="1070528"/>
    <lineage>
        <taxon>unclassified sequences</taxon>
        <taxon>metagenomes</taxon>
        <taxon>organismal metagenomes</taxon>
    </lineage>
</organism>
<dbReference type="Gene3D" id="3.40.50.2000">
    <property type="entry name" value="Glycogen Phosphorylase B"/>
    <property type="match status" value="1"/>
</dbReference>
<reference evidence="1" key="1">
    <citation type="journal article" date="2020" name="Nature">
        <title>Giant virus diversity and host interactions through global metagenomics.</title>
        <authorList>
            <person name="Schulz F."/>
            <person name="Roux S."/>
            <person name="Paez-Espino D."/>
            <person name="Jungbluth S."/>
            <person name="Walsh D.A."/>
            <person name="Denef V.J."/>
            <person name="McMahon K.D."/>
            <person name="Konstantinidis K.T."/>
            <person name="Eloe-Fadrosh E.A."/>
            <person name="Kyrpides N.C."/>
            <person name="Woyke T."/>
        </authorList>
    </citation>
    <scope>NUCLEOTIDE SEQUENCE</scope>
    <source>
        <strain evidence="1">GVMAG-M-3300009180-1</strain>
    </source>
</reference>
<dbReference type="SUPFAM" id="SSF53756">
    <property type="entry name" value="UDP-Glycosyltransferase/glycogen phosphorylase"/>
    <property type="match status" value="1"/>
</dbReference>